<dbReference type="AlphaFoldDB" id="A0A1C4DEU1"/>
<reference evidence="1 2" key="1">
    <citation type="submission" date="2016-08" db="EMBL/GenBank/DDBJ databases">
        <authorList>
            <person name="Seilhamer J.J."/>
        </authorList>
    </citation>
    <scope>NUCLEOTIDE SEQUENCE [LARGE SCALE GENOMIC DNA]</scope>
    <source>
        <strain evidence="1 2">IEBC_T61001</strain>
    </source>
</reference>
<accession>A0A1C4DEU1</accession>
<gene>
    <name evidence="1" type="ORF">BTT61001_02373</name>
</gene>
<evidence type="ECO:0000313" key="2">
    <source>
        <dbReference type="Proteomes" id="UP000195991"/>
    </source>
</evidence>
<protein>
    <recommendedName>
        <fullName evidence="3">Serine hydrolase</fullName>
    </recommendedName>
</protein>
<organism evidence="1 2">
    <name type="scientific">Bacillus thuringiensis</name>
    <dbReference type="NCBI Taxonomy" id="1428"/>
    <lineage>
        <taxon>Bacteria</taxon>
        <taxon>Bacillati</taxon>
        <taxon>Bacillota</taxon>
        <taxon>Bacilli</taxon>
        <taxon>Bacillales</taxon>
        <taxon>Bacillaceae</taxon>
        <taxon>Bacillus</taxon>
        <taxon>Bacillus cereus group</taxon>
    </lineage>
</organism>
<dbReference type="Gene3D" id="3.40.710.10">
    <property type="entry name" value="DD-peptidase/beta-lactamase superfamily"/>
    <property type="match status" value="1"/>
</dbReference>
<dbReference type="Proteomes" id="UP000195991">
    <property type="component" value="Unassembled WGS sequence"/>
</dbReference>
<dbReference type="RefSeq" id="WP_087986081.1">
    <property type="nucleotide sequence ID" value="NZ_FMBI01000028.1"/>
</dbReference>
<dbReference type="EMBL" id="FMBI01000028">
    <property type="protein sequence ID" value="SCC29894.1"/>
    <property type="molecule type" value="Genomic_DNA"/>
</dbReference>
<dbReference type="InterPro" id="IPR012338">
    <property type="entry name" value="Beta-lactam/transpept-like"/>
</dbReference>
<evidence type="ECO:0000313" key="1">
    <source>
        <dbReference type="EMBL" id="SCC29894.1"/>
    </source>
</evidence>
<name>A0A1C4DEU1_BACTU</name>
<dbReference type="SUPFAM" id="SSF56601">
    <property type="entry name" value="beta-lactamase/transpeptidase-like"/>
    <property type="match status" value="1"/>
</dbReference>
<proteinExistence type="predicted"/>
<sequence>MTNPFPTPYPTLLGANPFLQSCLDTAFKEAADILPSIKRTIISYVVINDTPSMEFKHAGIEYGKSFYTASLIKVGVLYAAYELRKSDNLAVANSGISTPNDMYARLKSDFDEIINKKFLAILKDAKIAVTPVNKTDIQKTPKYEQIFTLSHSHEAIFQPQFQKHLQDMIIKGNNNAAAASIEVLSYSWLNGALTTGGFFFPEGRTGIWIGGTFTGSMTPIRIPSENDGEVAQASTCFDMANLYAHIFQHSLVDYKSTSENNNTYSKLMENLLIVSVALVNNESWLDFKRRKPHLPERNFKVTHSKIGLGQLKSRDWVASEGAIVQRKIGEFYKLDFIIVFQNSFSDDDSINALRSIVDCTIDLYLAGL</sequence>
<evidence type="ECO:0008006" key="3">
    <source>
        <dbReference type="Google" id="ProtNLM"/>
    </source>
</evidence>